<dbReference type="Proteomes" id="UP001404956">
    <property type="component" value="Unassembled WGS sequence"/>
</dbReference>
<name>A0ABP9XF75_9DEIO</name>
<accession>A0ABP9XF75</accession>
<evidence type="ECO:0000256" key="1">
    <source>
        <dbReference type="ARBA" id="ARBA00004127"/>
    </source>
</evidence>
<proteinExistence type="predicted"/>
<dbReference type="PANTHER" id="PTHR43847">
    <property type="entry name" value="BLL3993 PROTEIN"/>
    <property type="match status" value="1"/>
</dbReference>
<gene>
    <name evidence="5" type="ORF">Dalu01_02428</name>
</gene>
<evidence type="ECO:0000256" key="4">
    <source>
        <dbReference type="ARBA" id="ARBA00023136"/>
    </source>
</evidence>
<dbReference type="EMBL" id="BAABRV010000005">
    <property type="protein sequence ID" value="GAA5534020.1"/>
    <property type="molecule type" value="Genomic_DNA"/>
</dbReference>
<evidence type="ECO:0000256" key="3">
    <source>
        <dbReference type="ARBA" id="ARBA00022989"/>
    </source>
</evidence>
<dbReference type="InterPro" id="IPR052527">
    <property type="entry name" value="Metal_cation-efflux_comp"/>
</dbReference>
<dbReference type="Pfam" id="PF04191">
    <property type="entry name" value="PEMT"/>
    <property type="match status" value="1"/>
</dbReference>
<dbReference type="Gene3D" id="1.20.120.1630">
    <property type="match status" value="1"/>
</dbReference>
<comment type="caution">
    <text evidence="5">The sequence shown here is derived from an EMBL/GenBank/DDBJ whole genome shotgun (WGS) entry which is preliminary data.</text>
</comment>
<reference evidence="5 6" key="1">
    <citation type="submission" date="2024-02" db="EMBL/GenBank/DDBJ databases">
        <title>Deinococcus aluminii NBRC 112889.</title>
        <authorList>
            <person name="Ichikawa N."/>
            <person name="Katano-Makiyama Y."/>
            <person name="Hidaka K."/>
        </authorList>
    </citation>
    <scope>NUCLEOTIDE SEQUENCE [LARGE SCALE GENOMIC DNA]</scope>
    <source>
        <strain evidence="5 6">NBRC 112889</strain>
    </source>
</reference>
<keyword evidence="4" id="KW-0472">Membrane</keyword>
<dbReference type="PANTHER" id="PTHR43847:SF1">
    <property type="entry name" value="BLL3993 PROTEIN"/>
    <property type="match status" value="1"/>
</dbReference>
<evidence type="ECO:0000256" key="2">
    <source>
        <dbReference type="ARBA" id="ARBA00022692"/>
    </source>
</evidence>
<keyword evidence="3" id="KW-1133">Transmembrane helix</keyword>
<comment type="subcellular location">
    <subcellularLocation>
        <location evidence="1">Endomembrane system</location>
        <topology evidence="1">Multi-pass membrane protein</topology>
    </subcellularLocation>
</comment>
<keyword evidence="6" id="KW-1185">Reference proteome</keyword>
<protein>
    <recommendedName>
        <fullName evidence="7">Isoprenylcysteine carboxylmethyltransferase family protein</fullName>
    </recommendedName>
</protein>
<keyword evidence="2" id="KW-0812">Transmembrane</keyword>
<evidence type="ECO:0000313" key="5">
    <source>
        <dbReference type="EMBL" id="GAA5534020.1"/>
    </source>
</evidence>
<evidence type="ECO:0008006" key="7">
    <source>
        <dbReference type="Google" id="ProtNLM"/>
    </source>
</evidence>
<evidence type="ECO:0000313" key="6">
    <source>
        <dbReference type="Proteomes" id="UP001404956"/>
    </source>
</evidence>
<dbReference type="RefSeq" id="WP_345454968.1">
    <property type="nucleotide sequence ID" value="NZ_BAABRV010000005.1"/>
</dbReference>
<sequence>MASPRPPRNARGEGYVALQMLLLVGIATLPLRRPAPRPPSALRGAGAVLLGAGSALAGWSALRLGRNLTPLPVPREDGHLVQTGPYALARHPLYGGLLLASLGWATRRGHASALGLSVLLALLFEKKSRYEETRLAERFPEYPAYRRRVRRFIPWVY</sequence>
<dbReference type="InterPro" id="IPR007318">
    <property type="entry name" value="Phopholipid_MeTrfase"/>
</dbReference>
<organism evidence="5 6">
    <name type="scientific">Deinococcus aluminii</name>
    <dbReference type="NCBI Taxonomy" id="1656885"/>
    <lineage>
        <taxon>Bacteria</taxon>
        <taxon>Thermotogati</taxon>
        <taxon>Deinococcota</taxon>
        <taxon>Deinococci</taxon>
        <taxon>Deinococcales</taxon>
        <taxon>Deinococcaceae</taxon>
        <taxon>Deinococcus</taxon>
    </lineage>
</organism>